<dbReference type="Proteomes" id="UP000195897">
    <property type="component" value="Unassembled WGS sequence"/>
</dbReference>
<feature type="domain" description="Rubredoxin-like" evidence="2">
    <location>
        <begin position="171"/>
        <end position="207"/>
    </location>
</feature>
<dbReference type="EMBL" id="NFKL01000006">
    <property type="protein sequence ID" value="OUP59533.1"/>
    <property type="molecule type" value="Genomic_DNA"/>
</dbReference>
<dbReference type="GO" id="GO:0005506">
    <property type="term" value="F:iron ion binding"/>
    <property type="evidence" value="ECO:0007669"/>
    <property type="project" value="InterPro"/>
</dbReference>
<organism evidence="4 5">
    <name type="scientific">Butyricicoccus pullicaecorum</name>
    <dbReference type="NCBI Taxonomy" id="501571"/>
    <lineage>
        <taxon>Bacteria</taxon>
        <taxon>Bacillati</taxon>
        <taxon>Bacillota</taxon>
        <taxon>Clostridia</taxon>
        <taxon>Eubacteriales</taxon>
        <taxon>Butyricicoccaceae</taxon>
        <taxon>Butyricicoccus</taxon>
    </lineage>
</organism>
<dbReference type="GO" id="GO:0016646">
    <property type="term" value="F:oxidoreductase activity, acting on the CH-NH group of donors, NAD or NADP as acceptor"/>
    <property type="evidence" value="ECO:0007669"/>
    <property type="project" value="UniProtKB-ARBA"/>
</dbReference>
<evidence type="ECO:0000313" key="3">
    <source>
        <dbReference type="EMBL" id="OUP54615.1"/>
    </source>
</evidence>
<dbReference type="CDD" id="cd00350">
    <property type="entry name" value="rubredoxin_like"/>
    <property type="match status" value="1"/>
</dbReference>
<evidence type="ECO:0000313" key="4">
    <source>
        <dbReference type="EMBL" id="OUP59533.1"/>
    </source>
</evidence>
<dbReference type="GO" id="GO:0010181">
    <property type="term" value="F:FMN binding"/>
    <property type="evidence" value="ECO:0007669"/>
    <property type="project" value="InterPro"/>
</dbReference>
<dbReference type="STRING" id="501571.GCA_900143195_02781"/>
<name>A0A1Y4LSA3_9FIRM</name>
<reference evidence="4" key="2">
    <citation type="journal article" date="2018" name="BMC Genomics">
        <title>Whole genome sequencing and function prediction of 133 gut anaerobes isolated from chicken caecum in pure cultures.</title>
        <authorList>
            <person name="Medvecky M."/>
            <person name="Cejkova D."/>
            <person name="Polansky O."/>
            <person name="Karasova D."/>
            <person name="Kubasova T."/>
            <person name="Cizek A."/>
            <person name="Rychlik I."/>
        </authorList>
    </citation>
    <scope>NUCLEOTIDE SEQUENCE</scope>
    <source>
        <strain evidence="4">An179</strain>
        <strain evidence="3">An180</strain>
    </source>
</reference>
<dbReference type="AlphaFoldDB" id="A0A1Y4LSA3"/>
<dbReference type="InterPro" id="IPR002563">
    <property type="entry name" value="Flavin_Rdtase-like_dom"/>
</dbReference>
<protein>
    <recommendedName>
        <fullName evidence="2">Rubredoxin-like domain-containing protein</fullName>
    </recommendedName>
</protein>
<dbReference type="Pfam" id="PF21349">
    <property type="entry name" value="RUBY_RBDX"/>
    <property type="match status" value="1"/>
</dbReference>
<comment type="cofactor">
    <cofactor evidence="1">
        <name>Fe(3+)</name>
        <dbReference type="ChEBI" id="CHEBI:29034"/>
    </cofactor>
</comment>
<dbReference type="Proteomes" id="UP000195326">
    <property type="component" value="Unassembled WGS sequence"/>
</dbReference>
<dbReference type="Pfam" id="PF01613">
    <property type="entry name" value="Flavin_Reduct"/>
    <property type="match status" value="1"/>
</dbReference>
<dbReference type="SUPFAM" id="SSF57802">
    <property type="entry name" value="Rubredoxin-like"/>
    <property type="match status" value="1"/>
</dbReference>
<reference evidence="5 6" key="1">
    <citation type="submission" date="2017-04" db="EMBL/GenBank/DDBJ databases">
        <title>Function of individual gut microbiota members based on whole genome sequencing of pure cultures obtained from chicken caecum.</title>
        <authorList>
            <person name="Medvecky M."/>
            <person name="Cejkova D."/>
            <person name="Polansky O."/>
            <person name="Karasova D."/>
            <person name="Kubasova T."/>
            <person name="Cizek A."/>
            <person name="Rychlik I."/>
        </authorList>
    </citation>
    <scope>NUCLEOTIDE SEQUENCE [LARGE SCALE GENOMIC DNA]</scope>
    <source>
        <strain evidence="5">An179</strain>
        <strain evidence="6">An180</strain>
    </source>
</reference>
<dbReference type="PROSITE" id="PS50903">
    <property type="entry name" value="RUBREDOXIN_LIKE"/>
    <property type="match status" value="1"/>
</dbReference>
<evidence type="ECO:0000313" key="6">
    <source>
        <dbReference type="Proteomes" id="UP000195897"/>
    </source>
</evidence>
<proteinExistence type="predicted"/>
<comment type="caution">
    <text evidence="4">The sequence shown here is derived from an EMBL/GenBank/DDBJ whole genome shotgun (WGS) entry which is preliminary data.</text>
</comment>
<dbReference type="InterPro" id="IPR048574">
    <property type="entry name" value="RUBY_RBDX"/>
</dbReference>
<accession>A0A1Y4LSA3</accession>
<evidence type="ECO:0000259" key="2">
    <source>
        <dbReference type="PROSITE" id="PS50903"/>
    </source>
</evidence>
<evidence type="ECO:0000313" key="5">
    <source>
        <dbReference type="Proteomes" id="UP000195326"/>
    </source>
</evidence>
<dbReference type="Gene3D" id="2.20.28.10">
    <property type="match status" value="1"/>
</dbReference>
<gene>
    <name evidence="4" type="ORF">B5F15_05640</name>
    <name evidence="3" type="ORF">B5F17_01545</name>
</gene>
<dbReference type="SUPFAM" id="SSF50475">
    <property type="entry name" value="FMN-binding split barrel"/>
    <property type="match status" value="1"/>
</dbReference>
<dbReference type="InterPro" id="IPR024934">
    <property type="entry name" value="Rubredoxin-like_dom"/>
</dbReference>
<dbReference type="EMBL" id="NFKK01000001">
    <property type="protein sequence ID" value="OUP54615.1"/>
    <property type="molecule type" value="Genomic_DNA"/>
</dbReference>
<dbReference type="RefSeq" id="WP_087370075.1">
    <property type="nucleotide sequence ID" value="NZ_NFKK01000001.1"/>
</dbReference>
<sequence>MDRAILDQFDYGLYLASAAADGKFYGCIVNSLSQITSSTPEKFSLSLSQSSATKKAIDKAGVLSITLVGASCPDNILNEFGYKSGRAIDKFSKFDTLTDAQGSPYLKEGMVARISFRVLDQLDAGSHTLYMLEVIDAEAFSTDPVMTVRAWNARGNEAPATAPVFRTLDKKIGWKCTVCGYIYPKEELPADYHCPICRAPASKFEKL</sequence>
<dbReference type="Gene3D" id="2.30.110.10">
    <property type="entry name" value="Electron Transport, Fmn-binding Protein, Chain A"/>
    <property type="match status" value="1"/>
</dbReference>
<evidence type="ECO:0000256" key="1">
    <source>
        <dbReference type="ARBA" id="ARBA00001965"/>
    </source>
</evidence>
<dbReference type="SMART" id="SM00903">
    <property type="entry name" value="Flavin_Reduct"/>
    <property type="match status" value="1"/>
</dbReference>
<dbReference type="InterPro" id="IPR012349">
    <property type="entry name" value="Split_barrel_FMN-bd"/>
</dbReference>